<dbReference type="PANTHER" id="PTHR34580">
    <property type="match status" value="1"/>
</dbReference>
<dbReference type="InterPro" id="IPR057727">
    <property type="entry name" value="WCX_dom"/>
</dbReference>
<dbReference type="STRING" id="391625.PPSIR1_31058"/>
<protein>
    <submittedName>
        <fullName evidence="4">Uncharacterized protein</fullName>
    </submittedName>
</protein>
<dbReference type="eggNOG" id="COG2378">
    <property type="taxonomic scope" value="Bacteria"/>
</dbReference>
<reference evidence="4 5" key="1">
    <citation type="submission" date="2007-06" db="EMBL/GenBank/DDBJ databases">
        <authorList>
            <person name="Shimkets L."/>
            <person name="Ferriera S."/>
            <person name="Johnson J."/>
            <person name="Kravitz S."/>
            <person name="Beeson K."/>
            <person name="Sutton G."/>
            <person name="Rogers Y.-H."/>
            <person name="Friedman R."/>
            <person name="Frazier M."/>
            <person name="Venter J.C."/>
        </authorList>
    </citation>
    <scope>NUCLEOTIDE SEQUENCE [LARGE SCALE GENOMIC DNA]</scope>
    <source>
        <strain evidence="4 5">SIR-1</strain>
    </source>
</reference>
<evidence type="ECO:0000313" key="5">
    <source>
        <dbReference type="Proteomes" id="UP000005801"/>
    </source>
</evidence>
<dbReference type="PROSITE" id="PS52050">
    <property type="entry name" value="WYL"/>
    <property type="match status" value="1"/>
</dbReference>
<dbReference type="AlphaFoldDB" id="A6GH07"/>
<dbReference type="Proteomes" id="UP000005801">
    <property type="component" value="Unassembled WGS sequence"/>
</dbReference>
<dbReference type="EMBL" id="ABCS01000113">
    <property type="protein sequence ID" value="EDM74839.1"/>
    <property type="molecule type" value="Genomic_DNA"/>
</dbReference>
<dbReference type="RefSeq" id="WP_006975995.1">
    <property type="nucleotide sequence ID" value="NZ_ABCS01000113.1"/>
</dbReference>
<evidence type="ECO:0000259" key="2">
    <source>
        <dbReference type="Pfam" id="PF13280"/>
    </source>
</evidence>
<name>A6GH07_9BACT</name>
<organism evidence="4 5">
    <name type="scientific">Plesiocystis pacifica SIR-1</name>
    <dbReference type="NCBI Taxonomy" id="391625"/>
    <lineage>
        <taxon>Bacteria</taxon>
        <taxon>Pseudomonadati</taxon>
        <taxon>Myxococcota</taxon>
        <taxon>Polyangia</taxon>
        <taxon>Nannocystales</taxon>
        <taxon>Nannocystaceae</taxon>
        <taxon>Plesiocystis</taxon>
    </lineage>
</organism>
<proteinExistence type="predicted"/>
<dbReference type="OrthoDB" id="9787242at2"/>
<evidence type="ECO:0000256" key="1">
    <source>
        <dbReference type="SAM" id="MobiDB-lite"/>
    </source>
</evidence>
<dbReference type="Pfam" id="PF13280">
    <property type="entry name" value="WYL"/>
    <property type="match status" value="1"/>
</dbReference>
<comment type="caution">
    <text evidence="4">The sequence shown here is derived from an EMBL/GenBank/DDBJ whole genome shotgun (WGS) entry which is preliminary data.</text>
</comment>
<sequence>MSAGPSELVKDTARVLLRHLRDNPGGASKEDLARVAKVSHPSIQRALTWLRDACDSPVEFDRGAGRWVLRDLHFTLPLTDPEPGDLSAVMFAEALLAPFADEEITARLRRLAEQMDAEIRDRGQPPPAGARPGSLVATLTTGSRTDPSVLAVLFGGVGKQVVQIRYASPWNPSGGARIHDVEPWQLRLHDGAMYMRAFSRTHGEARSFRVAQIEAAAPIEGLTPREPMPALAKIWGDHDPAFGIDEDRPSTAVLRIRAPVARWVHHNIWDPGQVDRWIEDGQLLERRMAYRSCRELARRLLSLGDALVHVEPEALRQTVIDHARALTDHLD</sequence>
<accession>A6GH07</accession>
<evidence type="ECO:0000313" key="4">
    <source>
        <dbReference type="EMBL" id="EDM74839.1"/>
    </source>
</evidence>
<feature type="domain" description="WYL" evidence="2">
    <location>
        <begin position="159"/>
        <end position="216"/>
    </location>
</feature>
<dbReference type="PANTHER" id="PTHR34580:SF1">
    <property type="entry name" value="PROTEIN PAFC"/>
    <property type="match status" value="1"/>
</dbReference>
<dbReference type="InterPro" id="IPR051534">
    <property type="entry name" value="CBASS_pafABC_assoc_protein"/>
</dbReference>
<dbReference type="Pfam" id="PF25583">
    <property type="entry name" value="WCX"/>
    <property type="match status" value="1"/>
</dbReference>
<keyword evidence="5" id="KW-1185">Reference proteome</keyword>
<feature type="domain" description="WCX" evidence="3">
    <location>
        <begin position="251"/>
        <end position="326"/>
    </location>
</feature>
<gene>
    <name evidence="4" type="ORF">PPSIR1_31058</name>
</gene>
<evidence type="ECO:0000259" key="3">
    <source>
        <dbReference type="Pfam" id="PF25583"/>
    </source>
</evidence>
<feature type="region of interest" description="Disordered" evidence="1">
    <location>
        <begin position="119"/>
        <end position="138"/>
    </location>
</feature>
<dbReference type="InterPro" id="IPR026881">
    <property type="entry name" value="WYL_dom"/>
</dbReference>